<gene>
    <name evidence="2" type="ORF">H4W34_003853</name>
</gene>
<feature type="signal peptide" evidence="1">
    <location>
        <begin position="1"/>
        <end position="24"/>
    </location>
</feature>
<organism evidence="2 3">
    <name type="scientific">Actinomadura algeriensis</name>
    <dbReference type="NCBI Taxonomy" id="1679523"/>
    <lineage>
        <taxon>Bacteria</taxon>
        <taxon>Bacillati</taxon>
        <taxon>Actinomycetota</taxon>
        <taxon>Actinomycetes</taxon>
        <taxon>Streptosporangiales</taxon>
        <taxon>Thermomonosporaceae</taxon>
        <taxon>Actinomadura</taxon>
    </lineage>
</organism>
<keyword evidence="3" id="KW-1185">Reference proteome</keyword>
<dbReference type="EMBL" id="JADBDZ010000001">
    <property type="protein sequence ID" value="MBE1534020.1"/>
    <property type="molecule type" value="Genomic_DNA"/>
</dbReference>
<evidence type="ECO:0008006" key="4">
    <source>
        <dbReference type="Google" id="ProtNLM"/>
    </source>
</evidence>
<evidence type="ECO:0000313" key="2">
    <source>
        <dbReference type="EMBL" id="MBE1534020.1"/>
    </source>
</evidence>
<dbReference type="Proteomes" id="UP000627838">
    <property type="component" value="Unassembled WGS sequence"/>
</dbReference>
<keyword evidence="1" id="KW-0732">Signal</keyword>
<dbReference type="RefSeq" id="WP_192760468.1">
    <property type="nucleotide sequence ID" value="NZ_JADBDZ010000001.1"/>
</dbReference>
<sequence>MRKLTRVALPLLGAGALVLGGATAAGATTIESGGAPFSGTVVGTNLSNVTLTGVSSLGLIQTTCTTAELQASVDSDGTNGSLDAADMPTPGNPACTNNKGGTTEIDALNLPYTGGGATYDSAHTNNRDGYIYITSPNPNVNIEATLNLTSLGRVETCSYGLTGSAQLQIDLYNHNNPNKPVAGNAHSQGRLAGQQLQLISGTSGCPSSASASATFQIVTASGADVTIAP</sequence>
<protein>
    <recommendedName>
        <fullName evidence="4">Secreted protein</fullName>
    </recommendedName>
</protein>
<evidence type="ECO:0000313" key="3">
    <source>
        <dbReference type="Proteomes" id="UP000627838"/>
    </source>
</evidence>
<name>A0ABR9JTX9_9ACTN</name>
<evidence type="ECO:0000256" key="1">
    <source>
        <dbReference type="SAM" id="SignalP"/>
    </source>
</evidence>
<feature type="chain" id="PRO_5045796098" description="Secreted protein" evidence="1">
    <location>
        <begin position="25"/>
        <end position="229"/>
    </location>
</feature>
<comment type="caution">
    <text evidence="2">The sequence shown here is derived from an EMBL/GenBank/DDBJ whole genome shotgun (WGS) entry which is preliminary data.</text>
</comment>
<proteinExistence type="predicted"/>
<reference evidence="2 3" key="1">
    <citation type="submission" date="2020-10" db="EMBL/GenBank/DDBJ databases">
        <title>Sequencing the genomes of 1000 actinobacteria strains.</title>
        <authorList>
            <person name="Klenk H.-P."/>
        </authorList>
    </citation>
    <scope>NUCLEOTIDE SEQUENCE [LARGE SCALE GENOMIC DNA]</scope>
    <source>
        <strain evidence="2 3">DSM 46744</strain>
    </source>
</reference>
<accession>A0ABR9JTX9</accession>